<accession>A0ABZ2PW36</accession>
<name>A0ABZ2PW36_9NOCA</name>
<dbReference type="EMBL" id="CP147846">
    <property type="protein sequence ID" value="WXG71438.1"/>
    <property type="molecule type" value="Genomic_DNA"/>
</dbReference>
<evidence type="ECO:0000313" key="2">
    <source>
        <dbReference type="EMBL" id="WXG71438.1"/>
    </source>
</evidence>
<gene>
    <name evidence="2" type="ORF">WDS16_13680</name>
</gene>
<protein>
    <submittedName>
        <fullName evidence="2">Uncharacterized protein</fullName>
    </submittedName>
</protein>
<dbReference type="RefSeq" id="WP_338893168.1">
    <property type="nucleotide sequence ID" value="NZ_CP147846.1"/>
</dbReference>
<feature type="region of interest" description="Disordered" evidence="1">
    <location>
        <begin position="1"/>
        <end position="25"/>
    </location>
</feature>
<keyword evidence="3" id="KW-1185">Reference proteome</keyword>
<proteinExistence type="predicted"/>
<reference evidence="2 3" key="1">
    <citation type="submission" date="2024-03" db="EMBL/GenBank/DDBJ databases">
        <title>Natural products discovery in diverse microorganisms through a two-stage MS feature dereplication strategy.</title>
        <authorList>
            <person name="Zhang R."/>
        </authorList>
    </citation>
    <scope>NUCLEOTIDE SEQUENCE [LARGE SCALE GENOMIC DNA]</scope>
    <source>
        <strain evidence="2 3">18930</strain>
    </source>
</reference>
<evidence type="ECO:0000313" key="3">
    <source>
        <dbReference type="Proteomes" id="UP001432000"/>
    </source>
</evidence>
<evidence type="ECO:0000256" key="1">
    <source>
        <dbReference type="SAM" id="MobiDB-lite"/>
    </source>
</evidence>
<dbReference type="Proteomes" id="UP001432000">
    <property type="component" value="Chromosome"/>
</dbReference>
<sequence length="272" mass="28847">MPAGDDGFHAAAWGDDPGRWPLPAASDPLDKWRRAVALGGQGRYSAACAELDEAERTVAVAAGLRSLMASTRASWSRQMGAHVRAARYDGAAIALVGLDMTRVGPFIAQARCDALTGLAADALGVGRFFAADALLTRCQELMVREGNCESLWRQRLRLRWVRAELAMVSGDGEGAVRHAFDARELATETDSLRHITKTELIVAAAVSSLGDIERSRRIAHSVLDACSEHGLVPLRWAAAMLTAGLGDAPASASIIAECVALLSRRGGEFADG</sequence>
<organism evidence="2 3">
    <name type="scientific">Rhodococcus sovatensis</name>
    <dbReference type="NCBI Taxonomy" id="1805840"/>
    <lineage>
        <taxon>Bacteria</taxon>
        <taxon>Bacillati</taxon>
        <taxon>Actinomycetota</taxon>
        <taxon>Actinomycetes</taxon>
        <taxon>Mycobacteriales</taxon>
        <taxon>Nocardiaceae</taxon>
        <taxon>Rhodococcus</taxon>
    </lineage>
</organism>